<dbReference type="Proteomes" id="UP000244811">
    <property type="component" value="Chromosome 1"/>
</dbReference>
<reference evidence="2" key="1">
    <citation type="submission" date="2022-07" db="EMBL/GenBank/DDBJ databases">
        <title>Evaluation of T. orientalis genome assembly methods using nanopore sequencing and analysis of variation between genomes.</title>
        <authorList>
            <person name="Yam J."/>
            <person name="Micallef M.L."/>
            <person name="Liu M."/>
            <person name="Djordjevic S.P."/>
            <person name="Bogema D.R."/>
            <person name="Jenkins C."/>
        </authorList>
    </citation>
    <scope>NUCLEOTIDE SEQUENCE</scope>
    <source>
        <strain evidence="2">Goon Nure</strain>
    </source>
</reference>
<evidence type="ECO:0000313" key="2">
    <source>
        <dbReference type="EMBL" id="UVC49347.1"/>
    </source>
</evidence>
<dbReference type="EMBL" id="CP056069">
    <property type="protein sequence ID" value="UVC49347.1"/>
    <property type="molecule type" value="Genomic_DNA"/>
</dbReference>
<sequence>MLNSRPLPALDPWIVFANYVRKLPFQIALVVIPFFIVFLVALKSIRYR</sequence>
<keyword evidence="1" id="KW-0472">Membrane</keyword>
<dbReference type="AlphaFoldDB" id="A0A976XHG1"/>
<keyword evidence="1" id="KW-1133">Transmembrane helix</keyword>
<accession>A0A976XHG1</accession>
<protein>
    <submittedName>
        <fullName evidence="2">Uncharacterized protein</fullName>
    </submittedName>
</protein>
<gene>
    <name evidence="2" type="ORF">MACK_003174</name>
</gene>
<evidence type="ECO:0000256" key="1">
    <source>
        <dbReference type="SAM" id="Phobius"/>
    </source>
</evidence>
<name>A0A976XHG1_THEOR</name>
<evidence type="ECO:0000313" key="3">
    <source>
        <dbReference type="Proteomes" id="UP000244811"/>
    </source>
</evidence>
<organism evidence="2 3">
    <name type="scientific">Theileria orientalis</name>
    <dbReference type="NCBI Taxonomy" id="68886"/>
    <lineage>
        <taxon>Eukaryota</taxon>
        <taxon>Sar</taxon>
        <taxon>Alveolata</taxon>
        <taxon>Apicomplexa</taxon>
        <taxon>Aconoidasida</taxon>
        <taxon>Piroplasmida</taxon>
        <taxon>Theileriidae</taxon>
        <taxon>Theileria</taxon>
    </lineage>
</organism>
<feature type="transmembrane region" description="Helical" evidence="1">
    <location>
        <begin position="23"/>
        <end position="42"/>
    </location>
</feature>
<keyword evidence="1" id="KW-0812">Transmembrane</keyword>
<proteinExistence type="predicted"/>